<evidence type="ECO:0000256" key="1">
    <source>
        <dbReference type="ARBA" id="ARBA00022603"/>
    </source>
</evidence>
<name>A0A4R1XIW5_ACICA</name>
<dbReference type="InterPro" id="IPR041698">
    <property type="entry name" value="Methyltransf_25"/>
</dbReference>
<keyword evidence="1 4" id="KW-0489">Methyltransferase</keyword>
<comment type="caution">
    <text evidence="4">The sequence shown here is derived from an EMBL/GenBank/DDBJ whole genome shotgun (WGS) entry which is preliminary data.</text>
</comment>
<dbReference type="SUPFAM" id="SSF53335">
    <property type="entry name" value="S-adenosyl-L-methionine-dependent methyltransferases"/>
    <property type="match status" value="1"/>
</dbReference>
<keyword evidence="5" id="KW-1185">Reference proteome</keyword>
<evidence type="ECO:0000259" key="3">
    <source>
        <dbReference type="Pfam" id="PF13649"/>
    </source>
</evidence>
<dbReference type="PANTHER" id="PTHR43861">
    <property type="entry name" value="TRANS-ACONITATE 2-METHYLTRANSFERASE-RELATED"/>
    <property type="match status" value="1"/>
</dbReference>
<dbReference type="EMBL" id="SLVJ01000023">
    <property type="protein sequence ID" value="TCM62812.1"/>
    <property type="molecule type" value="Genomic_DNA"/>
</dbReference>
<organism evidence="4 5">
    <name type="scientific">Acinetobacter calcoaceticus</name>
    <dbReference type="NCBI Taxonomy" id="471"/>
    <lineage>
        <taxon>Bacteria</taxon>
        <taxon>Pseudomonadati</taxon>
        <taxon>Pseudomonadota</taxon>
        <taxon>Gammaproteobacteria</taxon>
        <taxon>Moraxellales</taxon>
        <taxon>Moraxellaceae</taxon>
        <taxon>Acinetobacter</taxon>
        <taxon>Acinetobacter calcoaceticus/baumannii complex</taxon>
    </lineage>
</organism>
<feature type="domain" description="Methyltransferase" evidence="3">
    <location>
        <begin position="41"/>
        <end position="129"/>
    </location>
</feature>
<dbReference type="Pfam" id="PF13649">
    <property type="entry name" value="Methyltransf_25"/>
    <property type="match status" value="1"/>
</dbReference>
<sequence>MNTTLKYYNNNADLFYENTAHVDMGSLYAAFLGYLPQHAKILDLGCGSGRDTLYFKNQGHHVAAIDYAEELVARARALSGVDVAVASFYDLNETESYDGIWACASLLHCDRDRLTDVLGRILTALKPNGVCYMSFKYGQQDREIEGRHFTDLNEAQANALLKQHAQAVLLQQWISVDQRPDRHEEWLNLIWKRSSHSFEYYPQQIYSRREIIEQKVIPKTNGVYFWWFKNLPDTVPFEDCIQF</sequence>
<keyword evidence="2 4" id="KW-0808">Transferase</keyword>
<proteinExistence type="predicted"/>
<gene>
    <name evidence="4" type="ORF">EC844_12357</name>
</gene>
<dbReference type="GO" id="GO:0032259">
    <property type="term" value="P:methylation"/>
    <property type="evidence" value="ECO:0007669"/>
    <property type="project" value="UniProtKB-KW"/>
</dbReference>
<dbReference type="Proteomes" id="UP000294963">
    <property type="component" value="Unassembled WGS sequence"/>
</dbReference>
<dbReference type="CDD" id="cd02440">
    <property type="entry name" value="AdoMet_MTases"/>
    <property type="match status" value="1"/>
</dbReference>
<evidence type="ECO:0000313" key="5">
    <source>
        <dbReference type="Proteomes" id="UP000294963"/>
    </source>
</evidence>
<reference evidence="4 5" key="1">
    <citation type="submission" date="2019-03" db="EMBL/GenBank/DDBJ databases">
        <title>Genomic analyses of the natural microbiome of Caenorhabditis elegans.</title>
        <authorList>
            <person name="Samuel B."/>
        </authorList>
    </citation>
    <scope>NUCLEOTIDE SEQUENCE [LARGE SCALE GENOMIC DNA]</scope>
    <source>
        <strain evidence="4 5">JUb89</strain>
    </source>
</reference>
<evidence type="ECO:0000313" key="4">
    <source>
        <dbReference type="EMBL" id="TCM62812.1"/>
    </source>
</evidence>
<dbReference type="PANTHER" id="PTHR43861:SF1">
    <property type="entry name" value="TRANS-ACONITATE 2-METHYLTRANSFERASE"/>
    <property type="match status" value="1"/>
</dbReference>
<dbReference type="GO" id="GO:0008168">
    <property type="term" value="F:methyltransferase activity"/>
    <property type="evidence" value="ECO:0007669"/>
    <property type="project" value="UniProtKB-KW"/>
</dbReference>
<protein>
    <submittedName>
        <fullName evidence="4">Methyltransferase family protein</fullName>
    </submittedName>
</protein>
<dbReference type="InterPro" id="IPR029063">
    <property type="entry name" value="SAM-dependent_MTases_sf"/>
</dbReference>
<accession>A0A4R1XIW5</accession>
<dbReference type="OrthoDB" id="9791837at2"/>
<dbReference type="Gene3D" id="3.40.50.150">
    <property type="entry name" value="Vaccinia Virus protein VP39"/>
    <property type="match status" value="1"/>
</dbReference>
<evidence type="ECO:0000256" key="2">
    <source>
        <dbReference type="ARBA" id="ARBA00022679"/>
    </source>
</evidence>
<dbReference type="AlphaFoldDB" id="A0A4R1XIW5"/>